<evidence type="ECO:0000313" key="2">
    <source>
        <dbReference type="EMBL" id="CBI09282.1"/>
    </source>
</evidence>
<reference evidence="2" key="1">
    <citation type="submission" date="2009-10" db="EMBL/GenBank/DDBJ databases">
        <title>Diversity of trophic interactions inside an arsenic-rich microbial ecosystem.</title>
        <authorList>
            <person name="Bertin P.N."/>
            <person name="Heinrich-Salmeron A."/>
            <person name="Pelletier E."/>
            <person name="Goulhen-Chollet F."/>
            <person name="Arsene-Ploetze F."/>
            <person name="Gallien S."/>
            <person name="Calteau A."/>
            <person name="Vallenet D."/>
            <person name="Casiot C."/>
            <person name="Chane-Woon-Ming B."/>
            <person name="Giloteaux L."/>
            <person name="Barakat M."/>
            <person name="Bonnefoy V."/>
            <person name="Bruneel O."/>
            <person name="Chandler M."/>
            <person name="Cleiss J."/>
            <person name="Duran R."/>
            <person name="Elbaz-Poulichet F."/>
            <person name="Fonknechten N."/>
            <person name="Lauga B."/>
            <person name="Mornico D."/>
            <person name="Ortet P."/>
            <person name="Schaeffer C."/>
            <person name="Siguier P."/>
            <person name="Alexander Thil Smith A."/>
            <person name="Van Dorsselaer A."/>
            <person name="Weissenbach J."/>
            <person name="Medigue C."/>
            <person name="Le Paslier D."/>
        </authorList>
    </citation>
    <scope>NUCLEOTIDE SEQUENCE</scope>
</reference>
<sequence>MHSALIQFQENLKRARELGALALAVESVTTSIIDVSDMWRAQIVLVVSALDHFIHDVTRLGMIEISKGSRQKTDAYLRFQMPFTAIESALNGMPHENWVGETVREKLSWQSFQDPDKLAEAIRLISVVKLWEVVGVELTMSAADVKTRLRLIVERRNKIAHEADLDPANPGFRWPINADMAADTINFIEHVGEVIFKVAV</sequence>
<proteinExistence type="predicted"/>
<protein>
    <recommendedName>
        <fullName evidence="1">RiboL-PSP-HEPN domain-containing protein</fullName>
    </recommendedName>
</protein>
<dbReference type="Pfam" id="PF18735">
    <property type="entry name" value="HEPN_RiboL-PSP"/>
    <property type="match status" value="1"/>
</dbReference>
<evidence type="ECO:0000259" key="1">
    <source>
        <dbReference type="Pfam" id="PF18735"/>
    </source>
</evidence>
<accession>E6QPW1</accession>
<gene>
    <name evidence="2" type="ORF">CARN7_0005</name>
</gene>
<name>E6QPW1_9ZZZZ</name>
<dbReference type="EMBL" id="CABR01000023">
    <property type="protein sequence ID" value="CBI09282.1"/>
    <property type="molecule type" value="Genomic_DNA"/>
</dbReference>
<comment type="caution">
    <text evidence="2">The sequence shown here is derived from an EMBL/GenBank/DDBJ whole genome shotgun (WGS) entry which is preliminary data.</text>
</comment>
<feature type="domain" description="RiboL-PSP-HEPN" evidence="1">
    <location>
        <begin position="10"/>
        <end position="197"/>
    </location>
</feature>
<dbReference type="AlphaFoldDB" id="E6QPW1"/>
<dbReference type="InterPro" id="IPR041519">
    <property type="entry name" value="HEPN_RiboL-PSP"/>
</dbReference>
<organism evidence="2">
    <name type="scientific">mine drainage metagenome</name>
    <dbReference type="NCBI Taxonomy" id="410659"/>
    <lineage>
        <taxon>unclassified sequences</taxon>
        <taxon>metagenomes</taxon>
        <taxon>ecological metagenomes</taxon>
    </lineage>
</organism>